<dbReference type="PANTHER" id="PTHR11659:SF0">
    <property type="entry name" value="GLUTAMYL-TRNA(GLN) AMIDOTRANSFERASE SUBUNIT B, MITOCHONDRIAL"/>
    <property type="match status" value="1"/>
</dbReference>
<dbReference type="eggNOG" id="COG0064">
    <property type="taxonomic scope" value="Bacteria"/>
</dbReference>
<evidence type="ECO:0000259" key="12">
    <source>
        <dbReference type="SMART" id="SM00845"/>
    </source>
</evidence>
<dbReference type="SMART" id="SM00845">
    <property type="entry name" value="GatB_Yqey"/>
    <property type="match status" value="1"/>
</dbReference>
<gene>
    <name evidence="11 13" type="primary">gatB</name>
    <name evidence="13" type="ORF">SULPSESMR1_01918</name>
</gene>
<keyword evidence="7 11" id="KW-0648">Protein biosynthesis</keyword>
<dbReference type="InterPro" id="IPR017959">
    <property type="entry name" value="Asn/Gln-tRNA_amidoTrfase_suB/E"/>
</dbReference>
<dbReference type="GO" id="GO:0050567">
    <property type="term" value="F:glutaminyl-tRNA synthase (glutamine-hydrolyzing) activity"/>
    <property type="evidence" value="ECO:0007669"/>
    <property type="project" value="UniProtKB-UniRule"/>
</dbReference>
<keyword evidence="6 11" id="KW-0067">ATP-binding</keyword>
<evidence type="ECO:0000256" key="1">
    <source>
        <dbReference type="ARBA" id="ARBA00005306"/>
    </source>
</evidence>
<keyword evidence="5 11" id="KW-0547">Nucleotide-binding</keyword>
<dbReference type="KEGG" id="spse:SULPSESMR1_01918"/>
<dbReference type="GO" id="GO:0070681">
    <property type="term" value="P:glutaminyl-tRNAGln biosynthesis via transamidation"/>
    <property type="evidence" value="ECO:0007669"/>
    <property type="project" value="TreeGrafter"/>
</dbReference>
<sequence length="528" mass="57937">MSQPLAAQRALDYTSPQCPTAFGETMLDLSYDLPKPRVIAGAKHDWELVIGMEVHAQVASNAKLFSGASTQFGAEPNSNVAFVDAAMPGMLPVINEYCIEQAVRTGLGLNAEIHLKSAFDRKNYFYPDQPAGYQISQLYHPIVGEGEVLVELGDGTARPVRVERIHMEQDAGKSIHDMDPEMSFVDLNRAGVCLMEIVSRPDIRSPEEAAAYILKLRQIMRYLGTCDGDMQNGNLRADVNVSICRPGAYERYRETGDFGHLGTRCEIKNMNSTRFIQQAIEVEARRQIAIVEAGGEVDQETRGFDPVKGETRTQRSKEEAHDYRYFPDPDLLPLEIEQDWVDRIKADLPELPDAKKARFMGDFGLTDYDASVLTADLDSAGYFESVAAGRDGKMAANWVINELFGRLKKDDKDIDESPVTPAQLGGIIDLIASDAISGKIAKDVFEIAYTTGRDPAEIVETEGMTQVTDTGAIEAAVDEIIAANPDQVAKAQENPKLAGWFVGQVMKATGGKANPKTVNQLVAQKLKG</sequence>
<keyword evidence="13" id="KW-0808">Transferase</keyword>
<dbReference type="GO" id="GO:0005524">
    <property type="term" value="F:ATP binding"/>
    <property type="evidence" value="ECO:0007669"/>
    <property type="project" value="UniProtKB-KW"/>
</dbReference>
<dbReference type="Gene3D" id="1.10.10.410">
    <property type="match status" value="1"/>
</dbReference>
<dbReference type="GO" id="GO:0016740">
    <property type="term" value="F:transferase activity"/>
    <property type="evidence" value="ECO:0007669"/>
    <property type="project" value="UniProtKB-KW"/>
</dbReference>
<dbReference type="InterPro" id="IPR003789">
    <property type="entry name" value="Asn/Gln_tRNA_amidoTrase-B-like"/>
</dbReference>
<evidence type="ECO:0000256" key="6">
    <source>
        <dbReference type="ARBA" id="ARBA00022840"/>
    </source>
</evidence>
<dbReference type="Pfam" id="PF02637">
    <property type="entry name" value="GatB_Yqey"/>
    <property type="match status" value="1"/>
</dbReference>
<dbReference type="EC" id="6.3.5.-" evidence="11"/>
<dbReference type="PANTHER" id="PTHR11659">
    <property type="entry name" value="GLUTAMYL-TRNA GLN AMIDOTRANSFERASE SUBUNIT B MITOCHONDRIAL AND PROKARYOTIC PET112-RELATED"/>
    <property type="match status" value="1"/>
</dbReference>
<dbReference type="NCBIfam" id="TIGR00133">
    <property type="entry name" value="gatB"/>
    <property type="match status" value="1"/>
</dbReference>
<evidence type="ECO:0000256" key="5">
    <source>
        <dbReference type="ARBA" id="ARBA00022741"/>
    </source>
</evidence>
<dbReference type="InterPro" id="IPR014746">
    <property type="entry name" value="Gln_synth/guanido_kin_cat_dom"/>
</dbReference>
<dbReference type="EMBL" id="CP022415">
    <property type="protein sequence ID" value="ASM72726.1"/>
    <property type="molecule type" value="Genomic_DNA"/>
</dbReference>
<keyword evidence="14" id="KW-1185">Reference proteome</keyword>
<dbReference type="GO" id="GO:0006412">
    <property type="term" value="P:translation"/>
    <property type="evidence" value="ECO:0007669"/>
    <property type="project" value="UniProtKB-UniRule"/>
</dbReference>
<dbReference type="FunFam" id="1.10.10.410:FF:000001">
    <property type="entry name" value="Aspartyl/glutamyl-tRNA(Asn/Gln) amidotransferase subunit B"/>
    <property type="match status" value="1"/>
</dbReference>
<comment type="subunit">
    <text evidence="2 11">Heterotrimer of A, B and C subunits.</text>
</comment>
<evidence type="ECO:0000256" key="9">
    <source>
        <dbReference type="ARBA" id="ARBA00047380"/>
    </source>
</evidence>
<comment type="catalytic activity">
    <reaction evidence="9 11">
        <text>L-aspartyl-tRNA(Asn) + L-glutamine + ATP + H2O = L-asparaginyl-tRNA(Asn) + L-glutamate + ADP + phosphate + 2 H(+)</text>
        <dbReference type="Rhea" id="RHEA:14513"/>
        <dbReference type="Rhea" id="RHEA-COMP:9674"/>
        <dbReference type="Rhea" id="RHEA-COMP:9677"/>
        <dbReference type="ChEBI" id="CHEBI:15377"/>
        <dbReference type="ChEBI" id="CHEBI:15378"/>
        <dbReference type="ChEBI" id="CHEBI:29985"/>
        <dbReference type="ChEBI" id="CHEBI:30616"/>
        <dbReference type="ChEBI" id="CHEBI:43474"/>
        <dbReference type="ChEBI" id="CHEBI:58359"/>
        <dbReference type="ChEBI" id="CHEBI:78515"/>
        <dbReference type="ChEBI" id="CHEBI:78516"/>
        <dbReference type="ChEBI" id="CHEBI:456216"/>
    </reaction>
</comment>
<dbReference type="InterPro" id="IPR018027">
    <property type="entry name" value="Asn/Gln_amidotransferase"/>
</dbReference>
<evidence type="ECO:0000256" key="8">
    <source>
        <dbReference type="ARBA" id="ARBA00024799"/>
    </source>
</evidence>
<evidence type="ECO:0000256" key="10">
    <source>
        <dbReference type="ARBA" id="ARBA00047913"/>
    </source>
</evidence>
<dbReference type="InterPro" id="IPR004413">
    <property type="entry name" value="GatB"/>
</dbReference>
<accession>A0A221K149</accession>
<feature type="domain" description="Asn/Gln amidotransferase" evidence="12">
    <location>
        <begin position="381"/>
        <end position="526"/>
    </location>
</feature>
<evidence type="ECO:0000256" key="3">
    <source>
        <dbReference type="ARBA" id="ARBA00016923"/>
    </source>
</evidence>
<dbReference type="NCBIfam" id="NF004015">
    <property type="entry name" value="PRK05477.1-5"/>
    <property type="match status" value="1"/>
</dbReference>
<dbReference type="AlphaFoldDB" id="A0A221K149"/>
<evidence type="ECO:0000256" key="2">
    <source>
        <dbReference type="ARBA" id="ARBA00011123"/>
    </source>
</evidence>
<dbReference type="GO" id="GO:0050566">
    <property type="term" value="F:asparaginyl-tRNA synthase (glutamine-hydrolyzing) activity"/>
    <property type="evidence" value="ECO:0007669"/>
    <property type="project" value="RHEA"/>
</dbReference>
<dbReference type="NCBIfam" id="NF004014">
    <property type="entry name" value="PRK05477.1-4"/>
    <property type="match status" value="1"/>
</dbReference>
<dbReference type="NCBIfam" id="NF004012">
    <property type="entry name" value="PRK05477.1-2"/>
    <property type="match status" value="1"/>
</dbReference>
<comment type="similarity">
    <text evidence="1 11">Belongs to the GatB/GatE family. GatB subfamily.</text>
</comment>
<proteinExistence type="inferred from homology"/>
<dbReference type="Pfam" id="PF02934">
    <property type="entry name" value="GatB_N"/>
    <property type="match status" value="1"/>
</dbReference>
<dbReference type="Gene3D" id="1.10.150.380">
    <property type="entry name" value="GatB domain, N-terminal subdomain"/>
    <property type="match status" value="1"/>
</dbReference>
<name>A0A221K149_9RHOB</name>
<comment type="catalytic activity">
    <reaction evidence="10 11">
        <text>L-glutamyl-tRNA(Gln) + L-glutamine + ATP + H2O = L-glutaminyl-tRNA(Gln) + L-glutamate + ADP + phosphate + H(+)</text>
        <dbReference type="Rhea" id="RHEA:17521"/>
        <dbReference type="Rhea" id="RHEA-COMP:9681"/>
        <dbReference type="Rhea" id="RHEA-COMP:9684"/>
        <dbReference type="ChEBI" id="CHEBI:15377"/>
        <dbReference type="ChEBI" id="CHEBI:15378"/>
        <dbReference type="ChEBI" id="CHEBI:29985"/>
        <dbReference type="ChEBI" id="CHEBI:30616"/>
        <dbReference type="ChEBI" id="CHEBI:43474"/>
        <dbReference type="ChEBI" id="CHEBI:58359"/>
        <dbReference type="ChEBI" id="CHEBI:78520"/>
        <dbReference type="ChEBI" id="CHEBI:78521"/>
        <dbReference type="ChEBI" id="CHEBI:456216"/>
    </reaction>
</comment>
<protein>
    <recommendedName>
        <fullName evidence="3 11">Aspartyl/glutamyl-tRNA(Asn/Gln) amidotransferase subunit B</fullName>
        <shortName evidence="11">Asp/Glu-ADT subunit B</shortName>
        <ecNumber evidence="11">6.3.5.-</ecNumber>
    </recommendedName>
</protein>
<evidence type="ECO:0000256" key="11">
    <source>
        <dbReference type="HAMAP-Rule" id="MF_00121"/>
    </source>
</evidence>
<dbReference type="SUPFAM" id="SSF89095">
    <property type="entry name" value="GatB/YqeY motif"/>
    <property type="match status" value="1"/>
</dbReference>
<dbReference type="InterPro" id="IPR023168">
    <property type="entry name" value="GatB_Yqey_C_2"/>
</dbReference>
<dbReference type="FunFam" id="1.10.150.380:FF:000001">
    <property type="entry name" value="Aspartyl/glutamyl-tRNA(Asn/Gln) amidotransferase subunit B"/>
    <property type="match status" value="1"/>
</dbReference>
<dbReference type="Proteomes" id="UP000199754">
    <property type="component" value="Chromosome"/>
</dbReference>
<organism evidence="13 14">
    <name type="scientific">Pseudosulfitobacter pseudonitzschiae</name>
    <dbReference type="NCBI Taxonomy" id="1402135"/>
    <lineage>
        <taxon>Bacteria</taxon>
        <taxon>Pseudomonadati</taxon>
        <taxon>Pseudomonadota</taxon>
        <taxon>Alphaproteobacteria</taxon>
        <taxon>Rhodobacterales</taxon>
        <taxon>Roseobacteraceae</taxon>
        <taxon>Pseudosulfitobacter</taxon>
    </lineage>
</organism>
<evidence type="ECO:0000256" key="4">
    <source>
        <dbReference type="ARBA" id="ARBA00022598"/>
    </source>
</evidence>
<evidence type="ECO:0000313" key="14">
    <source>
        <dbReference type="Proteomes" id="UP000199754"/>
    </source>
</evidence>
<evidence type="ECO:0000256" key="7">
    <source>
        <dbReference type="ARBA" id="ARBA00022917"/>
    </source>
</evidence>
<dbReference type="InterPro" id="IPR006075">
    <property type="entry name" value="Asn/Gln-tRNA_Trfase_suB/E_cat"/>
</dbReference>
<evidence type="ECO:0000313" key="13">
    <source>
        <dbReference type="EMBL" id="ASM72726.1"/>
    </source>
</evidence>
<comment type="function">
    <text evidence="8 11">Allows the formation of correctly charged Asn-tRNA(Asn) or Gln-tRNA(Gln) through the transamidation of misacylated Asp-tRNA(Asn) or Glu-tRNA(Gln) in organisms which lack either or both of asparaginyl-tRNA or glutaminyl-tRNA synthetases. The reaction takes place in the presence of glutamine and ATP through an activated phospho-Asp-tRNA(Asn) or phospho-Glu-tRNA(Gln).</text>
</comment>
<reference evidence="13 14" key="1">
    <citation type="submission" date="2017-07" db="EMBL/GenBank/DDBJ databases">
        <title>Genome Sequence of Sulfitobacter pseudonitzschiae Strain SMR1 Isolated from a culture of the Diatom Skeletonema marinoi.</title>
        <authorList>
            <person name="Topel M."/>
            <person name="Pinder M.I.M."/>
            <person name="Johansson O.N."/>
            <person name="Kourtchenko O."/>
            <person name="Godhe A."/>
            <person name="Clarke A.K."/>
        </authorList>
    </citation>
    <scope>NUCLEOTIDE SEQUENCE [LARGE SCALE GENOMIC DNA]</scope>
    <source>
        <strain evidence="13 14">SMR1</strain>
    </source>
</reference>
<dbReference type="STRING" id="1402135.SAMN05444149_101250"/>
<keyword evidence="4 11" id="KW-0436">Ligase</keyword>
<dbReference type="InterPro" id="IPR042114">
    <property type="entry name" value="GatB_C_1"/>
</dbReference>
<dbReference type="HAMAP" id="MF_00121">
    <property type="entry name" value="GatB"/>
    <property type="match status" value="1"/>
</dbReference>
<dbReference type="SUPFAM" id="SSF55931">
    <property type="entry name" value="Glutamine synthetase/guanido kinase"/>
    <property type="match status" value="1"/>
</dbReference>